<proteinExistence type="predicted"/>
<reference evidence="2" key="1">
    <citation type="journal article" date="2022" name="Mol. Ecol. Resour.">
        <title>The genomes of chicory, endive, great burdock and yacon provide insights into Asteraceae palaeo-polyploidization history and plant inulin production.</title>
        <authorList>
            <person name="Fan W."/>
            <person name="Wang S."/>
            <person name="Wang H."/>
            <person name="Wang A."/>
            <person name="Jiang F."/>
            <person name="Liu H."/>
            <person name="Zhao H."/>
            <person name="Xu D."/>
            <person name="Zhang Y."/>
        </authorList>
    </citation>
    <scope>NUCLEOTIDE SEQUENCE [LARGE SCALE GENOMIC DNA]</scope>
    <source>
        <strain evidence="2">cv. Yunnan</strain>
    </source>
</reference>
<protein>
    <submittedName>
        <fullName evidence="1">Uncharacterized protein</fullName>
    </submittedName>
</protein>
<evidence type="ECO:0000313" key="1">
    <source>
        <dbReference type="EMBL" id="KAI3725675.1"/>
    </source>
</evidence>
<gene>
    <name evidence="1" type="ORF">L1987_65467</name>
</gene>
<organism evidence="1 2">
    <name type="scientific">Smallanthus sonchifolius</name>
    <dbReference type="NCBI Taxonomy" id="185202"/>
    <lineage>
        <taxon>Eukaryota</taxon>
        <taxon>Viridiplantae</taxon>
        <taxon>Streptophyta</taxon>
        <taxon>Embryophyta</taxon>
        <taxon>Tracheophyta</taxon>
        <taxon>Spermatophyta</taxon>
        <taxon>Magnoliopsida</taxon>
        <taxon>eudicotyledons</taxon>
        <taxon>Gunneridae</taxon>
        <taxon>Pentapetalae</taxon>
        <taxon>asterids</taxon>
        <taxon>campanulids</taxon>
        <taxon>Asterales</taxon>
        <taxon>Asteraceae</taxon>
        <taxon>Asteroideae</taxon>
        <taxon>Heliantheae alliance</taxon>
        <taxon>Millerieae</taxon>
        <taxon>Smallanthus</taxon>
    </lineage>
</organism>
<dbReference type="EMBL" id="CM042039">
    <property type="protein sequence ID" value="KAI3725675.1"/>
    <property type="molecule type" value="Genomic_DNA"/>
</dbReference>
<keyword evidence="2" id="KW-1185">Reference proteome</keyword>
<comment type="caution">
    <text evidence="1">The sequence shown here is derived from an EMBL/GenBank/DDBJ whole genome shotgun (WGS) entry which is preliminary data.</text>
</comment>
<dbReference type="Proteomes" id="UP001056120">
    <property type="component" value="Linkage Group LG22"/>
</dbReference>
<evidence type="ECO:0000313" key="2">
    <source>
        <dbReference type="Proteomes" id="UP001056120"/>
    </source>
</evidence>
<accession>A0ACB9BUI4</accession>
<sequence>MEAENGSGIASPTSILCDATKKAQKTNEFHEDDDDGVYNDDVIDFSSLVGNDGVDKVVAEKEQNVVIDDEGDGYVVTIQDDVSGESSFDLDLNAANVYDYEEIVEKEVYLANEGFGKKKDPKYQLE</sequence>
<name>A0ACB9BUI4_9ASTR</name>
<reference evidence="1 2" key="2">
    <citation type="journal article" date="2022" name="Mol. Ecol. Resour.">
        <title>The genomes of chicory, endive, great burdock and yacon provide insights into Asteraceae paleo-polyploidization history and plant inulin production.</title>
        <authorList>
            <person name="Fan W."/>
            <person name="Wang S."/>
            <person name="Wang H."/>
            <person name="Wang A."/>
            <person name="Jiang F."/>
            <person name="Liu H."/>
            <person name="Zhao H."/>
            <person name="Xu D."/>
            <person name="Zhang Y."/>
        </authorList>
    </citation>
    <scope>NUCLEOTIDE SEQUENCE [LARGE SCALE GENOMIC DNA]</scope>
    <source>
        <strain evidence="2">cv. Yunnan</strain>
        <tissue evidence="1">Leaves</tissue>
    </source>
</reference>